<dbReference type="EMBL" id="VISQ01000001">
    <property type="protein sequence ID" value="TVZ72454.1"/>
    <property type="molecule type" value="Genomic_DNA"/>
</dbReference>
<evidence type="ECO:0000256" key="1">
    <source>
        <dbReference type="SAM" id="MobiDB-lite"/>
    </source>
</evidence>
<name>A0A559TCX1_SERFO</name>
<feature type="region of interest" description="Disordered" evidence="1">
    <location>
        <begin position="126"/>
        <end position="167"/>
    </location>
</feature>
<evidence type="ECO:0000313" key="4">
    <source>
        <dbReference type="EMBL" id="TVZ72454.1"/>
    </source>
</evidence>
<dbReference type="InterPro" id="IPR032389">
    <property type="entry name" value="GspB_C"/>
</dbReference>
<keyword evidence="2" id="KW-1133">Transmembrane helix</keyword>
<dbReference type="GO" id="GO:0015627">
    <property type="term" value="C:type II protein secretion system complex"/>
    <property type="evidence" value="ECO:0007669"/>
    <property type="project" value="InterPro"/>
</dbReference>
<keyword evidence="2" id="KW-0812">Transmembrane</keyword>
<sequence>MARNQRFYRQSHIRFRYKCHTIDQSLLAGYTLRTGYLVSVSGSPMECVLANTLAVEISVNQRFRDVDNQSKLAPEAHIQPAKGLFVPRYLLPVYALLLIAIGWFCGQHWRSNEAFAAPTQTQTLPSAAAKATKATPTAKNAGIKPPHDENKPAQPLGTEKQSPPSLASDELAPLRYSAHVYASEDDKRSITLNGHRYQEGDSPAPNLTIEQIQQDVTVFNFNGEVFTLDALEDWPGGKVDKESNALESE</sequence>
<gene>
    <name evidence="4" type="ORF">FHU10_5133</name>
</gene>
<evidence type="ECO:0000256" key="2">
    <source>
        <dbReference type="SAM" id="Phobius"/>
    </source>
</evidence>
<protein>
    <submittedName>
        <fullName evidence="4">General secretion pathway protein B</fullName>
    </submittedName>
</protein>
<reference evidence="4" key="1">
    <citation type="submission" date="2019-06" db="EMBL/GenBank/DDBJ databases">
        <authorList>
            <person name="Deangelis K."/>
            <person name="Huntemann M."/>
            <person name="Clum A."/>
            <person name="Pillay M."/>
            <person name="Palaniappan K."/>
            <person name="Varghese N."/>
            <person name="Mikhailova N."/>
            <person name="Stamatis D."/>
            <person name="Reddy T."/>
            <person name="Daum C."/>
            <person name="Shapiro N."/>
            <person name="Ivanova N."/>
            <person name="Kyrpides N."/>
            <person name="Woyke T."/>
        </authorList>
    </citation>
    <scope>NUCLEOTIDE SEQUENCE [LARGE SCALE GENOMIC DNA]</scope>
    <source>
        <strain evidence="4">128R</strain>
    </source>
</reference>
<proteinExistence type="predicted"/>
<evidence type="ECO:0000259" key="3">
    <source>
        <dbReference type="Pfam" id="PF16537"/>
    </source>
</evidence>
<feature type="domain" description="Type II secretion system protein GspB C-terminal" evidence="3">
    <location>
        <begin position="174"/>
        <end position="230"/>
    </location>
</feature>
<accession>A0A559TCX1</accession>
<dbReference type="AlphaFoldDB" id="A0A559TCX1"/>
<feature type="transmembrane region" description="Helical" evidence="2">
    <location>
        <begin position="89"/>
        <end position="109"/>
    </location>
</feature>
<keyword evidence="2" id="KW-0472">Membrane</keyword>
<dbReference type="Pfam" id="PF16537">
    <property type="entry name" value="T2SSB"/>
    <property type="match status" value="1"/>
</dbReference>
<reference evidence="4" key="2">
    <citation type="submission" date="2019-08" db="EMBL/GenBank/DDBJ databases">
        <title>Investigation of anaerobic lignin degradation for improved lignocellulosic biofuels.</title>
        <authorList>
            <person name="Deangelis K.PhD."/>
        </authorList>
    </citation>
    <scope>NUCLEOTIDE SEQUENCE [LARGE SCALE GENOMIC DNA]</scope>
    <source>
        <strain evidence="4">128R</strain>
    </source>
</reference>
<comment type="caution">
    <text evidence="4">The sequence shown here is derived from an EMBL/GenBank/DDBJ whole genome shotgun (WGS) entry which is preliminary data.</text>
</comment>
<feature type="compositionally biased region" description="Low complexity" evidence="1">
    <location>
        <begin position="127"/>
        <end position="141"/>
    </location>
</feature>
<organism evidence="4">
    <name type="scientific">Serratia fonticola</name>
    <dbReference type="NCBI Taxonomy" id="47917"/>
    <lineage>
        <taxon>Bacteria</taxon>
        <taxon>Pseudomonadati</taxon>
        <taxon>Pseudomonadota</taxon>
        <taxon>Gammaproteobacteria</taxon>
        <taxon>Enterobacterales</taxon>
        <taxon>Yersiniaceae</taxon>
        <taxon>Serratia</taxon>
    </lineage>
</organism>
<dbReference type="NCBIfam" id="NF037978">
    <property type="entry name" value="T2SS_GspB"/>
    <property type="match status" value="1"/>
</dbReference>